<accession>A0A2W4RFH0</accession>
<evidence type="ECO:0000256" key="6">
    <source>
        <dbReference type="ARBA" id="ARBA00023136"/>
    </source>
</evidence>
<evidence type="ECO:0000256" key="1">
    <source>
        <dbReference type="ARBA" id="ARBA00004141"/>
    </source>
</evidence>
<protein>
    <submittedName>
        <fullName evidence="9">Sugar transferase</fullName>
    </submittedName>
</protein>
<dbReference type="PANTHER" id="PTHR30576:SF0">
    <property type="entry name" value="UNDECAPRENYL-PHOSPHATE N-ACETYLGALACTOSAMINYL 1-PHOSPHATE TRANSFERASE-RELATED"/>
    <property type="match status" value="1"/>
</dbReference>
<dbReference type="GO" id="GO:0016780">
    <property type="term" value="F:phosphotransferase activity, for other substituted phosphate groups"/>
    <property type="evidence" value="ECO:0007669"/>
    <property type="project" value="TreeGrafter"/>
</dbReference>
<comment type="subcellular location">
    <subcellularLocation>
        <location evidence="1">Membrane</location>
        <topology evidence="1">Multi-pass membrane protein</topology>
    </subcellularLocation>
</comment>
<dbReference type="GO" id="GO:0016020">
    <property type="term" value="C:membrane"/>
    <property type="evidence" value="ECO:0007669"/>
    <property type="project" value="UniProtKB-SubCell"/>
</dbReference>
<dbReference type="NCBIfam" id="TIGR03025">
    <property type="entry name" value="EPS_sugtrans"/>
    <property type="match status" value="1"/>
</dbReference>
<reference evidence="9 10" key="1">
    <citation type="journal article" date="2018" name="Aquat. Microb. Ecol.">
        <title>Gammaproteobacterial methanotrophs dominate.</title>
        <authorList>
            <person name="Rissanen A.J."/>
            <person name="Saarenheimo J."/>
            <person name="Tiirola M."/>
            <person name="Peura S."/>
            <person name="Aalto S.L."/>
            <person name="Karvinen A."/>
            <person name="Nykanen H."/>
        </authorList>
    </citation>
    <scope>NUCLEOTIDE SEQUENCE [LARGE SCALE GENOMIC DNA]</scope>
    <source>
        <strain evidence="9">AMbin10</strain>
    </source>
</reference>
<feature type="domain" description="Bacterial sugar transferase" evidence="8">
    <location>
        <begin position="273"/>
        <end position="458"/>
    </location>
</feature>
<feature type="transmembrane region" description="Helical" evidence="7">
    <location>
        <begin position="49"/>
        <end position="69"/>
    </location>
</feature>
<proteinExistence type="inferred from homology"/>
<dbReference type="Proteomes" id="UP000249396">
    <property type="component" value="Unassembled WGS sequence"/>
</dbReference>
<dbReference type="NCBIfam" id="TIGR03013">
    <property type="entry name" value="EpsB_2"/>
    <property type="match status" value="1"/>
</dbReference>
<evidence type="ECO:0000256" key="5">
    <source>
        <dbReference type="ARBA" id="ARBA00022989"/>
    </source>
</evidence>
<dbReference type="AlphaFoldDB" id="A0A2W4RFH0"/>
<name>A0A2W4RFH0_9GAMM</name>
<evidence type="ECO:0000313" key="9">
    <source>
        <dbReference type="EMBL" id="PZN81566.1"/>
    </source>
</evidence>
<comment type="similarity">
    <text evidence="2">Belongs to the bacterial sugar transferase family.</text>
</comment>
<evidence type="ECO:0000256" key="3">
    <source>
        <dbReference type="ARBA" id="ARBA00022679"/>
    </source>
</evidence>
<keyword evidence="5 7" id="KW-1133">Transmembrane helix</keyword>
<evidence type="ECO:0000313" key="10">
    <source>
        <dbReference type="Proteomes" id="UP000249396"/>
    </source>
</evidence>
<feature type="transmembrane region" description="Helical" evidence="7">
    <location>
        <begin position="81"/>
        <end position="100"/>
    </location>
</feature>
<comment type="caution">
    <text evidence="9">The sequence shown here is derived from an EMBL/GenBank/DDBJ whole genome shotgun (WGS) entry which is preliminary data.</text>
</comment>
<feature type="transmembrane region" description="Helical" evidence="7">
    <location>
        <begin position="278"/>
        <end position="301"/>
    </location>
</feature>
<evidence type="ECO:0000256" key="7">
    <source>
        <dbReference type="SAM" id="Phobius"/>
    </source>
</evidence>
<organism evidence="9 10">
    <name type="scientific">Candidatus Methylumidiphilus alinenensis</name>
    <dbReference type="NCBI Taxonomy" id="2202197"/>
    <lineage>
        <taxon>Bacteria</taxon>
        <taxon>Pseudomonadati</taxon>
        <taxon>Pseudomonadota</taxon>
        <taxon>Gammaproteobacteria</taxon>
        <taxon>Methylococcales</taxon>
        <taxon>Candidatus Methylumidiphilus</taxon>
    </lineage>
</organism>
<dbReference type="InterPro" id="IPR003362">
    <property type="entry name" value="Bact_transf"/>
</dbReference>
<dbReference type="PANTHER" id="PTHR30576">
    <property type="entry name" value="COLANIC BIOSYNTHESIS UDP-GLUCOSE LIPID CARRIER TRANSFERASE"/>
    <property type="match status" value="1"/>
</dbReference>
<gene>
    <name evidence="9" type="ORF">DM484_08225</name>
</gene>
<evidence type="ECO:0000259" key="8">
    <source>
        <dbReference type="Pfam" id="PF02397"/>
    </source>
</evidence>
<keyword evidence="4 7" id="KW-0812">Transmembrane</keyword>
<feature type="transmembrane region" description="Helical" evidence="7">
    <location>
        <begin position="12"/>
        <end position="29"/>
    </location>
</feature>
<keyword evidence="6 7" id="KW-0472">Membrane</keyword>
<keyword evidence="3 9" id="KW-0808">Transferase</keyword>
<dbReference type="InterPro" id="IPR017464">
    <property type="entry name" value="Sugar_tfrase_EpsB_2"/>
</dbReference>
<evidence type="ECO:0000256" key="4">
    <source>
        <dbReference type="ARBA" id="ARBA00022692"/>
    </source>
</evidence>
<dbReference type="Pfam" id="PF02397">
    <property type="entry name" value="Bac_transf"/>
    <property type="match status" value="1"/>
</dbReference>
<feature type="transmembrane region" description="Helical" evidence="7">
    <location>
        <begin position="112"/>
        <end position="132"/>
    </location>
</feature>
<dbReference type="EMBL" id="QJPH01000265">
    <property type="protein sequence ID" value="PZN81566.1"/>
    <property type="molecule type" value="Genomic_DNA"/>
</dbReference>
<sequence length="463" mass="52877">MIRIYRHYISGIYLVVFVMELLVFSSAFYLGDLLRDFNRNLIFFISDGIWLPSLVFCVVMLLSSTGMGLYQRAHDIGDMALLLRIFAGFLVGGAILGVLFNFFPQLFPWHRVAPYAMVVSLAGILVSRFLFFKSVDRESIRRRILVLGAGNHGLMIQKFESRNLPRAFKVIGYLCMGNEPILVEPENILALDKNLLAIADDEDIDEIVIAPDDRRGNINFGAILDCKIAGYHVVDLLSFFEREAGLLPVNILQPGWLVYSDGFRLAGMAQVFKRWFDVFASLTLLIVTWPFFLLTTLAIIIESGWGAPVLYRQVRVGLNGQPFSVIKFRSMRTDAEKDGKARWAQVNDDRITRVGKFIRKVRIDELPQLYNVLKGEMSFVGPRPERPEFVSSFSETIPFYAERHRVKPGITGWAQLCYPYGSSYEDAIEKLQYDLYYIKNYSSFLDLLIMLQTVEVVLWGKGM</sequence>
<dbReference type="InterPro" id="IPR017475">
    <property type="entry name" value="EPS_sugar_tfrase"/>
</dbReference>
<evidence type="ECO:0000256" key="2">
    <source>
        <dbReference type="ARBA" id="ARBA00006464"/>
    </source>
</evidence>